<feature type="transmembrane region" description="Helical" evidence="1">
    <location>
        <begin position="121"/>
        <end position="141"/>
    </location>
</feature>
<dbReference type="Pfam" id="PF04892">
    <property type="entry name" value="VanZ"/>
    <property type="match status" value="1"/>
</dbReference>
<evidence type="ECO:0000256" key="1">
    <source>
        <dbReference type="SAM" id="Phobius"/>
    </source>
</evidence>
<reference evidence="3 4" key="1">
    <citation type="submission" date="2019-06" db="EMBL/GenBank/DDBJ databases">
        <title>Whole genome shotgun sequence of Cellulomonas gelida NBRC 3748.</title>
        <authorList>
            <person name="Hosoyama A."/>
            <person name="Uohara A."/>
            <person name="Ohji S."/>
            <person name="Ichikawa N."/>
        </authorList>
    </citation>
    <scope>NUCLEOTIDE SEQUENCE [LARGE SCALE GENOMIC DNA]</scope>
    <source>
        <strain evidence="3 4">NBRC 3748</strain>
    </source>
</reference>
<dbReference type="PROSITE" id="PS51257">
    <property type="entry name" value="PROKAR_LIPOPROTEIN"/>
    <property type="match status" value="1"/>
</dbReference>
<feature type="transmembrane region" description="Helical" evidence="1">
    <location>
        <begin position="153"/>
        <end position="172"/>
    </location>
</feature>
<proteinExistence type="predicted"/>
<gene>
    <name evidence="3" type="ORF">CGE01nite_29060</name>
</gene>
<organism evidence="3 4">
    <name type="scientific">Cellulomonas gelida</name>
    <dbReference type="NCBI Taxonomy" id="1712"/>
    <lineage>
        <taxon>Bacteria</taxon>
        <taxon>Bacillati</taxon>
        <taxon>Actinomycetota</taxon>
        <taxon>Actinomycetes</taxon>
        <taxon>Micrococcales</taxon>
        <taxon>Cellulomonadaceae</taxon>
        <taxon>Cellulomonas</taxon>
    </lineage>
</organism>
<dbReference type="EMBL" id="BJLQ01000042">
    <property type="protein sequence ID" value="GEA85655.1"/>
    <property type="molecule type" value="Genomic_DNA"/>
</dbReference>
<protein>
    <recommendedName>
        <fullName evidence="2">VanZ-like domain-containing protein</fullName>
    </recommendedName>
</protein>
<name>A0A4Y3KR49_9CELL</name>
<feature type="transmembrane region" description="Helical" evidence="1">
    <location>
        <begin position="89"/>
        <end position="114"/>
    </location>
</feature>
<accession>A0A4Y3KR49</accession>
<keyword evidence="1" id="KW-1133">Transmembrane helix</keyword>
<dbReference type="RefSeq" id="WP_170210991.1">
    <property type="nucleotide sequence ID" value="NZ_BJLQ01000042.1"/>
</dbReference>
<sequence>MTQLWRNFSDLAAVVTVVGAVVAGGVFLGCWAYRGTERSSSAVCRSVGEALVVVWALVLATVTLRPLPHTGEADPELVPFRDLGSYAQASWPATVGQVGGSLLLFGLGGALLAARLGWGPWRAALATAMTGVVIEVLQHVLVTGRRATTDDVLVAAVAGALGGALVVVLRVVGDRRRGRRAGAPVVDPAVVGDAARRPAVRVRAH</sequence>
<evidence type="ECO:0000313" key="3">
    <source>
        <dbReference type="EMBL" id="GEA85655.1"/>
    </source>
</evidence>
<keyword evidence="1" id="KW-0812">Transmembrane</keyword>
<evidence type="ECO:0000259" key="2">
    <source>
        <dbReference type="Pfam" id="PF04892"/>
    </source>
</evidence>
<dbReference type="AlphaFoldDB" id="A0A4Y3KR49"/>
<comment type="caution">
    <text evidence="3">The sequence shown here is derived from an EMBL/GenBank/DDBJ whole genome shotgun (WGS) entry which is preliminary data.</text>
</comment>
<evidence type="ECO:0000313" key="4">
    <source>
        <dbReference type="Proteomes" id="UP000320461"/>
    </source>
</evidence>
<feature type="transmembrane region" description="Helical" evidence="1">
    <location>
        <begin position="46"/>
        <end position="67"/>
    </location>
</feature>
<feature type="domain" description="VanZ-like" evidence="2">
    <location>
        <begin position="53"/>
        <end position="169"/>
    </location>
</feature>
<dbReference type="InterPro" id="IPR006976">
    <property type="entry name" value="VanZ-like"/>
</dbReference>
<keyword evidence="4" id="KW-1185">Reference proteome</keyword>
<feature type="transmembrane region" description="Helical" evidence="1">
    <location>
        <begin position="12"/>
        <end position="34"/>
    </location>
</feature>
<keyword evidence="1" id="KW-0472">Membrane</keyword>
<dbReference type="Proteomes" id="UP000320461">
    <property type="component" value="Unassembled WGS sequence"/>
</dbReference>